<dbReference type="InterPro" id="IPR010482">
    <property type="entry name" value="TECPR1-like_DysF"/>
</dbReference>
<evidence type="ECO:0000313" key="9">
    <source>
        <dbReference type="Proteomes" id="UP000226031"/>
    </source>
</evidence>
<comment type="caution">
    <text evidence="8">The sequence shown here is derived from an EMBL/GenBank/DDBJ whole genome shotgun (WGS) entry which is preliminary data.</text>
</comment>
<feature type="region of interest" description="Disordered" evidence="5">
    <location>
        <begin position="484"/>
        <end position="508"/>
    </location>
</feature>
<evidence type="ECO:0000256" key="3">
    <source>
        <dbReference type="ARBA" id="ARBA00022989"/>
    </source>
</evidence>
<evidence type="ECO:0000259" key="7">
    <source>
        <dbReference type="SMART" id="SM00693"/>
    </source>
</evidence>
<gene>
    <name evidence="8" type="ORF">GX50_03259</name>
</gene>
<evidence type="ECO:0000256" key="1">
    <source>
        <dbReference type="ARBA" id="ARBA00004127"/>
    </source>
</evidence>
<name>A0A2B7ZL88_9EURO</name>
<dbReference type="SMART" id="SM00693">
    <property type="entry name" value="DysFN"/>
    <property type="match status" value="1"/>
</dbReference>
<dbReference type="AlphaFoldDB" id="A0A2B7ZL88"/>
<dbReference type="STRING" id="73230.A0A2B7ZL88"/>
<feature type="domain" description="Peroxin/Ferlin" evidence="7">
    <location>
        <begin position="416"/>
        <end position="484"/>
    </location>
</feature>
<feature type="transmembrane region" description="Helical" evidence="6">
    <location>
        <begin position="202"/>
        <end position="220"/>
    </location>
</feature>
<keyword evidence="3 6" id="KW-1133">Transmembrane helix</keyword>
<dbReference type="InterPro" id="IPR052646">
    <property type="entry name" value="Peroxisomal_PEX28-32"/>
</dbReference>
<proteinExistence type="predicted"/>
<feature type="region of interest" description="Disordered" evidence="5">
    <location>
        <begin position="14"/>
        <end position="39"/>
    </location>
</feature>
<evidence type="ECO:0000256" key="2">
    <source>
        <dbReference type="ARBA" id="ARBA00022692"/>
    </source>
</evidence>
<dbReference type="Proteomes" id="UP000226031">
    <property type="component" value="Unassembled WGS sequence"/>
</dbReference>
<dbReference type="GO" id="GO:0007031">
    <property type="term" value="P:peroxisome organization"/>
    <property type="evidence" value="ECO:0007669"/>
    <property type="project" value="UniProtKB-ARBA"/>
</dbReference>
<dbReference type="InterPro" id="IPR006614">
    <property type="entry name" value="Peroxin/Ferlin"/>
</dbReference>
<protein>
    <recommendedName>
        <fullName evidence="7">Peroxin/Ferlin domain-containing protein</fullName>
    </recommendedName>
</protein>
<evidence type="ECO:0000256" key="4">
    <source>
        <dbReference type="ARBA" id="ARBA00023136"/>
    </source>
</evidence>
<dbReference type="EMBL" id="PDND01000051">
    <property type="protein sequence ID" value="PGH33938.1"/>
    <property type="molecule type" value="Genomic_DNA"/>
</dbReference>
<feature type="compositionally biased region" description="Low complexity" evidence="5">
    <location>
        <begin position="497"/>
        <end position="507"/>
    </location>
</feature>
<evidence type="ECO:0000256" key="6">
    <source>
        <dbReference type="SAM" id="Phobius"/>
    </source>
</evidence>
<accession>A0A2B7ZL88</accession>
<dbReference type="GO" id="GO:0012505">
    <property type="term" value="C:endomembrane system"/>
    <property type="evidence" value="ECO:0007669"/>
    <property type="project" value="UniProtKB-SubCell"/>
</dbReference>
<dbReference type="GO" id="GO:0005778">
    <property type="term" value="C:peroxisomal membrane"/>
    <property type="evidence" value="ECO:0007669"/>
    <property type="project" value="TreeGrafter"/>
</dbReference>
<feature type="compositionally biased region" description="Low complexity" evidence="5">
    <location>
        <begin position="646"/>
        <end position="670"/>
    </location>
</feature>
<feature type="transmembrane region" description="Helical" evidence="6">
    <location>
        <begin position="299"/>
        <end position="318"/>
    </location>
</feature>
<keyword evidence="9" id="KW-1185">Reference proteome</keyword>
<feature type="compositionally biased region" description="Low complexity" evidence="5">
    <location>
        <begin position="609"/>
        <end position="636"/>
    </location>
</feature>
<feature type="compositionally biased region" description="Low complexity" evidence="5">
    <location>
        <begin position="679"/>
        <end position="694"/>
    </location>
</feature>
<keyword evidence="4 6" id="KW-0472">Membrane</keyword>
<dbReference type="PANTHER" id="PTHR31679">
    <property type="entry name" value="PEROXISOMAL MEMBRANE PROTEIN PEX30-RELATED"/>
    <property type="match status" value="1"/>
</dbReference>
<keyword evidence="2 6" id="KW-0812">Transmembrane</keyword>
<dbReference type="Pfam" id="PF06398">
    <property type="entry name" value="Pex24p"/>
    <property type="match status" value="1"/>
</dbReference>
<evidence type="ECO:0000256" key="5">
    <source>
        <dbReference type="SAM" id="MobiDB-lite"/>
    </source>
</evidence>
<feature type="compositionally biased region" description="Basic and acidic residues" evidence="5">
    <location>
        <begin position="762"/>
        <end position="779"/>
    </location>
</feature>
<dbReference type="PANTHER" id="PTHR31679:SF2">
    <property type="entry name" value="PEROXISOMAL MEMBRANE PROTEIN PEX30-RELATED"/>
    <property type="match status" value="1"/>
</dbReference>
<feature type="compositionally biased region" description="Polar residues" evidence="5">
    <location>
        <begin position="564"/>
        <end position="574"/>
    </location>
</feature>
<evidence type="ECO:0000313" key="8">
    <source>
        <dbReference type="EMBL" id="PGH33938.1"/>
    </source>
</evidence>
<organism evidence="8 9">
    <name type="scientific">[Emmonsia] crescens</name>
    <dbReference type="NCBI Taxonomy" id="73230"/>
    <lineage>
        <taxon>Eukaryota</taxon>
        <taxon>Fungi</taxon>
        <taxon>Dikarya</taxon>
        <taxon>Ascomycota</taxon>
        <taxon>Pezizomycotina</taxon>
        <taxon>Eurotiomycetes</taxon>
        <taxon>Eurotiomycetidae</taxon>
        <taxon>Onygenales</taxon>
        <taxon>Ajellomycetaceae</taxon>
        <taxon>Emergomyces</taxon>
    </lineage>
</organism>
<sequence>MHVIACQPSPLSYNKVTKQPGTLEAGEEQGRGKLGASSLLPTPRHLLDISSTSPRHLLDISSTTPTYSFSHARRYWDSAIVVHQTPWVDSMSPTTYPQDDGAPAVPASASAAAPPTVAAFSPATISGSSLASRQRSTIIVHRKSPLLVATPPPVTRALAYSHPFLLPLNRLVGLLSWTSGDPWESFLLVAGFWVTVVYGDVILLWAGPILVVLGLILAMYSRRYSPLSSTGLTGEKHGGHGEGDGASKHHKSLDEIVETLRTFTTRCNILLEPLLELTDFLSTQRTATSATTRPALTSLTMRIVLVTPIWILLTLPPFCLITPRRVILSVGTVIITWHSKPARISRVILWRSLTVRRICSVITGLPFSSNPYSSDKGSNAASKSSLLSLNPFRRRSDDNTSTSNISMKKRRADSSGVRFTFILYENQRRWLGIGWTYSLFAYERAAWTDEHLNPAPQKDDFELPEVEGGNARWRWVPGSEWRIDNNASDVPSKKSSKSAQSTSGNGSSDDEGWIYYDNKWNDGRRGQDGWGRYTRRRKWCRDAELVEISPSTEITPPPSPTLEKGSTSSPSQTNKPKDDDNISDTESKSCPPCDSRKARKRRWFGSSELSKALASSPGSASSLQNSESGSAAISTGTGAGAGAGTGRNTSASANASADSTATKLPSSSSSNIPIVRAISTSTSYNNSNPPYANNFDNKGGGAGSSSSRNSLTSRRRGRPGTSSVTGVDTDGESLSRSIRDQEIEEAENIVDRFGSRPGGTAERAERGWGLSDDAHMGLS</sequence>
<feature type="region of interest" description="Disordered" evidence="5">
    <location>
        <begin position="547"/>
        <end position="779"/>
    </location>
</feature>
<comment type="subcellular location">
    <subcellularLocation>
        <location evidence="1">Endomembrane system</location>
        <topology evidence="1">Multi-pass membrane protein</topology>
    </subcellularLocation>
</comment>
<reference evidence="8 9" key="1">
    <citation type="submission" date="2017-10" db="EMBL/GenBank/DDBJ databases">
        <title>Comparative genomics in systemic dimorphic fungi from Ajellomycetaceae.</title>
        <authorList>
            <person name="Munoz J.F."/>
            <person name="Mcewen J.G."/>
            <person name="Clay O.K."/>
            <person name="Cuomo C.A."/>
        </authorList>
    </citation>
    <scope>NUCLEOTIDE SEQUENCE [LARGE SCALE GENOMIC DNA]</scope>
    <source>
        <strain evidence="8 9">UAMH4076</strain>
    </source>
</reference>
<dbReference type="VEuPathDB" id="FungiDB:EMCG_05577"/>